<organism evidence="2 3">
    <name type="scientific">Paracoccus hibiscisoli</name>
    <dbReference type="NCBI Taxonomy" id="2023261"/>
    <lineage>
        <taxon>Bacteria</taxon>
        <taxon>Pseudomonadati</taxon>
        <taxon>Pseudomonadota</taxon>
        <taxon>Alphaproteobacteria</taxon>
        <taxon>Rhodobacterales</taxon>
        <taxon>Paracoccaceae</taxon>
        <taxon>Paracoccus</taxon>
    </lineage>
</organism>
<dbReference type="EMBL" id="SUNH01000007">
    <property type="protein sequence ID" value="TJZ85789.1"/>
    <property type="molecule type" value="Genomic_DNA"/>
</dbReference>
<sequence>MNNVVFQGIDIGTGGAGVPVFAECPNCGPTVALAPRMPGRIVLQDVLLECQSCGGGAEPIPGKYTFEMSVFPMLASASLTRQQARRFLKKAEKSKSLESLEQVSETINPALAQAVSLAKADSNPFSSIKKLCRMVAFLGSISVRTLGGIGSAAGGMYALDEAWKRYNTWSESSTIDQGPKSQAHPNLPDTNASPKRKPDLKPSSAKSREQKGY</sequence>
<protein>
    <submittedName>
        <fullName evidence="2">Uncharacterized protein</fullName>
    </submittedName>
</protein>
<evidence type="ECO:0000256" key="1">
    <source>
        <dbReference type="SAM" id="MobiDB-lite"/>
    </source>
</evidence>
<keyword evidence="3" id="KW-1185">Reference proteome</keyword>
<dbReference type="Proteomes" id="UP000306223">
    <property type="component" value="Unassembled WGS sequence"/>
</dbReference>
<dbReference type="AlphaFoldDB" id="A0A4U0QUI5"/>
<evidence type="ECO:0000313" key="2">
    <source>
        <dbReference type="EMBL" id="TJZ85789.1"/>
    </source>
</evidence>
<comment type="caution">
    <text evidence="2">The sequence shown here is derived from an EMBL/GenBank/DDBJ whole genome shotgun (WGS) entry which is preliminary data.</text>
</comment>
<feature type="compositionally biased region" description="Polar residues" evidence="1">
    <location>
        <begin position="171"/>
        <end position="193"/>
    </location>
</feature>
<evidence type="ECO:0000313" key="3">
    <source>
        <dbReference type="Proteomes" id="UP000306223"/>
    </source>
</evidence>
<feature type="region of interest" description="Disordered" evidence="1">
    <location>
        <begin position="171"/>
        <end position="213"/>
    </location>
</feature>
<reference evidence="2 3" key="1">
    <citation type="submission" date="2019-04" db="EMBL/GenBank/DDBJ databases">
        <authorList>
            <person name="Li J."/>
        </authorList>
    </citation>
    <scope>NUCLEOTIDE SEQUENCE [LARGE SCALE GENOMIC DNA]</scope>
    <source>
        <strain evidence="2 3">CCTCC AB2016182</strain>
    </source>
</reference>
<gene>
    <name evidence="2" type="ORF">FA740_05155</name>
</gene>
<feature type="compositionally biased region" description="Basic and acidic residues" evidence="1">
    <location>
        <begin position="196"/>
        <end position="213"/>
    </location>
</feature>
<name>A0A4U0QUI5_9RHOB</name>
<accession>A0A4U0QUI5</accession>
<proteinExistence type="predicted"/>